<dbReference type="AlphaFoldDB" id="A0A154NXV5"/>
<name>A0A154NXV5_DUFNO</name>
<feature type="transmembrane region" description="Helical" evidence="2">
    <location>
        <begin position="109"/>
        <end position="127"/>
    </location>
</feature>
<accession>A0A154NXV5</accession>
<dbReference type="EMBL" id="KQ434778">
    <property type="protein sequence ID" value="KZC04443.1"/>
    <property type="molecule type" value="Genomic_DNA"/>
</dbReference>
<dbReference type="Proteomes" id="UP000076502">
    <property type="component" value="Unassembled WGS sequence"/>
</dbReference>
<feature type="non-terminal residue" evidence="3">
    <location>
        <position position="1"/>
    </location>
</feature>
<protein>
    <submittedName>
        <fullName evidence="3">Uncharacterized protein</fullName>
    </submittedName>
</protein>
<proteinExistence type="predicted"/>
<sequence>DGDGMRTLVRRSCGSSEEEDEDGGGRDGPWSATDEDPARRPRWGSARGGSQDTEGRATDRWVSALKPFFFFLILCVVASNGRVDDMIWGEKLISMHSSSRCNDQIFENNFISILFQFYFNFITIFYVR</sequence>
<evidence type="ECO:0000313" key="3">
    <source>
        <dbReference type="EMBL" id="KZC04443.1"/>
    </source>
</evidence>
<gene>
    <name evidence="3" type="ORF">WN55_02806</name>
</gene>
<feature type="transmembrane region" description="Helical" evidence="2">
    <location>
        <begin position="68"/>
        <end position="88"/>
    </location>
</feature>
<keyword evidence="4" id="KW-1185">Reference proteome</keyword>
<evidence type="ECO:0000313" key="4">
    <source>
        <dbReference type="Proteomes" id="UP000076502"/>
    </source>
</evidence>
<evidence type="ECO:0000256" key="2">
    <source>
        <dbReference type="SAM" id="Phobius"/>
    </source>
</evidence>
<keyword evidence="2" id="KW-0472">Membrane</keyword>
<keyword evidence="2" id="KW-1133">Transmembrane helix</keyword>
<keyword evidence="2" id="KW-0812">Transmembrane</keyword>
<reference evidence="3 4" key="1">
    <citation type="submission" date="2015-07" db="EMBL/GenBank/DDBJ databases">
        <title>The genome of Dufourea novaeangliae.</title>
        <authorList>
            <person name="Pan H."/>
            <person name="Kapheim K."/>
        </authorList>
    </citation>
    <scope>NUCLEOTIDE SEQUENCE [LARGE SCALE GENOMIC DNA]</scope>
    <source>
        <strain evidence="3">0120121106</strain>
        <tissue evidence="3">Whole body</tissue>
    </source>
</reference>
<evidence type="ECO:0000256" key="1">
    <source>
        <dbReference type="SAM" id="MobiDB-lite"/>
    </source>
</evidence>
<feature type="region of interest" description="Disordered" evidence="1">
    <location>
        <begin position="1"/>
        <end position="56"/>
    </location>
</feature>
<organism evidence="3 4">
    <name type="scientific">Dufourea novaeangliae</name>
    <name type="common">Sweat bee</name>
    <dbReference type="NCBI Taxonomy" id="178035"/>
    <lineage>
        <taxon>Eukaryota</taxon>
        <taxon>Metazoa</taxon>
        <taxon>Ecdysozoa</taxon>
        <taxon>Arthropoda</taxon>
        <taxon>Hexapoda</taxon>
        <taxon>Insecta</taxon>
        <taxon>Pterygota</taxon>
        <taxon>Neoptera</taxon>
        <taxon>Endopterygota</taxon>
        <taxon>Hymenoptera</taxon>
        <taxon>Apocrita</taxon>
        <taxon>Aculeata</taxon>
        <taxon>Apoidea</taxon>
        <taxon>Anthophila</taxon>
        <taxon>Halictidae</taxon>
        <taxon>Rophitinae</taxon>
        <taxon>Dufourea</taxon>
    </lineage>
</organism>